<evidence type="ECO:0000256" key="5">
    <source>
        <dbReference type="SAM" id="Phobius"/>
    </source>
</evidence>
<evidence type="ECO:0000313" key="7">
    <source>
        <dbReference type="EMBL" id="CAD8497673.1"/>
    </source>
</evidence>
<feature type="domain" description="Sugar phosphate transporter" evidence="6">
    <location>
        <begin position="18"/>
        <end position="309"/>
    </location>
</feature>
<evidence type="ECO:0000256" key="2">
    <source>
        <dbReference type="ARBA" id="ARBA00022692"/>
    </source>
</evidence>
<evidence type="ECO:0000256" key="3">
    <source>
        <dbReference type="ARBA" id="ARBA00022989"/>
    </source>
</evidence>
<feature type="transmembrane region" description="Helical" evidence="5">
    <location>
        <begin position="35"/>
        <end position="56"/>
    </location>
</feature>
<dbReference type="InterPro" id="IPR004853">
    <property type="entry name" value="Sugar_P_trans_dom"/>
</dbReference>
<protein>
    <recommendedName>
        <fullName evidence="6">Sugar phosphate transporter domain-containing protein</fullName>
    </recommendedName>
</protein>
<sequence length="353" mass="38202">MVDFSELITLLYAVGNVTSSVTLVLLNKRVFSNGFFYPMTLSFFHFVFTIGFYEALRVCGVYVRPEQQMPRFEKFKVAFAGFASIGFMNLSLTYNSVGFYQVTKLIMVPVTLAINSLFYNVTTNGKVKCSLLLVIAGVGVATVTDVQLKPLGFGFGCCAVLATAMFQIFQGTKQKEFGLSGTQLQAAIAPWQSTQALLVAGAAECVCWSSMALPCETAIDYFAEAAEPKHAYTLSLVLGTCFIALLVNFTSFGLIGKTGPITFQVVGHAKTCLVLVGGYVLFPAKNMDVQQFYNNIAGVSIAFLGCVLYGNIKYASQHSREDCIDCSCPGVVAQALDPTKYATEEEVGLTVAK</sequence>
<gene>
    <name evidence="7" type="ORF">PANT1444_LOCUS14532</name>
</gene>
<name>A0A7S0EYE2_9EUKA</name>
<feature type="transmembrane region" description="Helical" evidence="5">
    <location>
        <begin position="292"/>
        <end position="312"/>
    </location>
</feature>
<feature type="transmembrane region" description="Helical" evidence="5">
    <location>
        <begin position="261"/>
        <end position="280"/>
    </location>
</feature>
<dbReference type="AlphaFoldDB" id="A0A7S0EYE2"/>
<evidence type="ECO:0000256" key="4">
    <source>
        <dbReference type="ARBA" id="ARBA00023136"/>
    </source>
</evidence>
<dbReference type="Pfam" id="PF03151">
    <property type="entry name" value="TPT"/>
    <property type="match status" value="1"/>
</dbReference>
<keyword evidence="3 5" id="KW-1133">Transmembrane helix</keyword>
<accession>A0A7S0EYE2</accession>
<organism evidence="7">
    <name type="scientific">Phaeocystis antarctica</name>
    <dbReference type="NCBI Taxonomy" id="33657"/>
    <lineage>
        <taxon>Eukaryota</taxon>
        <taxon>Haptista</taxon>
        <taxon>Haptophyta</taxon>
        <taxon>Prymnesiophyceae</taxon>
        <taxon>Phaeocystales</taxon>
        <taxon>Phaeocystaceae</taxon>
        <taxon>Phaeocystis</taxon>
    </lineage>
</organism>
<evidence type="ECO:0000259" key="6">
    <source>
        <dbReference type="Pfam" id="PF03151"/>
    </source>
</evidence>
<dbReference type="EMBL" id="HBEP01025534">
    <property type="protein sequence ID" value="CAD8497673.1"/>
    <property type="molecule type" value="Transcribed_RNA"/>
</dbReference>
<feature type="transmembrane region" description="Helical" evidence="5">
    <location>
        <begin position="77"/>
        <end position="94"/>
    </location>
</feature>
<feature type="transmembrane region" description="Helical" evidence="5">
    <location>
        <begin position="127"/>
        <end position="144"/>
    </location>
</feature>
<comment type="subcellular location">
    <subcellularLocation>
        <location evidence="1">Membrane</location>
        <topology evidence="1">Multi-pass membrane protein</topology>
    </subcellularLocation>
</comment>
<feature type="transmembrane region" description="Helical" evidence="5">
    <location>
        <begin position="100"/>
        <end position="120"/>
    </location>
</feature>
<evidence type="ECO:0000256" key="1">
    <source>
        <dbReference type="ARBA" id="ARBA00004141"/>
    </source>
</evidence>
<feature type="transmembrane region" description="Helical" evidence="5">
    <location>
        <begin position="231"/>
        <end position="255"/>
    </location>
</feature>
<reference evidence="7" key="1">
    <citation type="submission" date="2021-01" db="EMBL/GenBank/DDBJ databases">
        <authorList>
            <person name="Corre E."/>
            <person name="Pelletier E."/>
            <person name="Niang G."/>
            <person name="Scheremetjew M."/>
            <person name="Finn R."/>
            <person name="Kale V."/>
            <person name="Holt S."/>
            <person name="Cochrane G."/>
            <person name="Meng A."/>
            <person name="Brown T."/>
            <person name="Cohen L."/>
        </authorList>
    </citation>
    <scope>NUCLEOTIDE SEQUENCE</scope>
    <source>
        <strain evidence="7">CCMP1374</strain>
    </source>
</reference>
<keyword evidence="2 5" id="KW-0812">Transmembrane</keyword>
<dbReference type="InterPro" id="IPR050186">
    <property type="entry name" value="TPT_transporter"/>
</dbReference>
<dbReference type="GO" id="GO:0016020">
    <property type="term" value="C:membrane"/>
    <property type="evidence" value="ECO:0007669"/>
    <property type="project" value="UniProtKB-SubCell"/>
</dbReference>
<dbReference type="PANTHER" id="PTHR11132">
    <property type="entry name" value="SOLUTE CARRIER FAMILY 35"/>
    <property type="match status" value="1"/>
</dbReference>
<feature type="transmembrane region" description="Helical" evidence="5">
    <location>
        <begin position="150"/>
        <end position="169"/>
    </location>
</feature>
<proteinExistence type="predicted"/>
<keyword evidence="4 5" id="KW-0472">Membrane</keyword>